<feature type="compositionally biased region" description="Basic and acidic residues" evidence="1">
    <location>
        <begin position="386"/>
        <end position="414"/>
    </location>
</feature>
<feature type="compositionally biased region" description="Polar residues" evidence="1">
    <location>
        <begin position="755"/>
        <end position="777"/>
    </location>
</feature>
<proteinExistence type="predicted"/>
<feature type="compositionally biased region" description="Polar residues" evidence="1">
    <location>
        <begin position="199"/>
        <end position="215"/>
    </location>
</feature>
<comment type="caution">
    <text evidence="3">The sequence shown here is derived from an EMBL/GenBank/DDBJ whole genome shotgun (WGS) entry which is preliminary data.</text>
</comment>
<keyword evidence="4" id="KW-1185">Reference proteome</keyword>
<keyword evidence="2" id="KW-0472">Membrane</keyword>
<feature type="region of interest" description="Disordered" evidence="1">
    <location>
        <begin position="331"/>
        <end position="423"/>
    </location>
</feature>
<evidence type="ECO:0000313" key="3">
    <source>
        <dbReference type="EMBL" id="MDI1488864.1"/>
    </source>
</evidence>
<feature type="region of interest" description="Disordered" evidence="1">
    <location>
        <begin position="755"/>
        <end position="780"/>
    </location>
</feature>
<feature type="compositionally biased region" description="Basic and acidic residues" evidence="1">
    <location>
        <begin position="350"/>
        <end position="367"/>
    </location>
</feature>
<keyword evidence="2" id="KW-1133">Transmembrane helix</keyword>
<name>A0AA43TV15_9LECA</name>
<feature type="transmembrane region" description="Helical" evidence="2">
    <location>
        <begin position="956"/>
        <end position="974"/>
    </location>
</feature>
<reference evidence="3" key="1">
    <citation type="journal article" date="2023" name="Genome Biol. Evol.">
        <title>First Whole Genome Sequence and Flow Cytometry Genome Size Data for the Lichen-Forming Fungus Ramalina farinacea (Ascomycota).</title>
        <authorList>
            <person name="Llewellyn T."/>
            <person name="Mian S."/>
            <person name="Hill R."/>
            <person name="Leitch I.J."/>
            <person name="Gaya E."/>
        </authorList>
    </citation>
    <scope>NUCLEOTIDE SEQUENCE</scope>
    <source>
        <strain evidence="3">LIQ254RAFAR</strain>
    </source>
</reference>
<feature type="compositionally biased region" description="Basic and acidic residues" evidence="1">
    <location>
        <begin position="216"/>
        <end position="228"/>
    </location>
</feature>
<feature type="region of interest" description="Disordered" evidence="1">
    <location>
        <begin position="892"/>
        <end position="945"/>
    </location>
</feature>
<keyword evidence="2" id="KW-0812">Transmembrane</keyword>
<evidence type="ECO:0000256" key="2">
    <source>
        <dbReference type="SAM" id="Phobius"/>
    </source>
</evidence>
<dbReference type="Proteomes" id="UP001161017">
    <property type="component" value="Unassembled WGS sequence"/>
</dbReference>
<feature type="compositionally biased region" description="Basic and acidic residues" evidence="1">
    <location>
        <begin position="526"/>
        <end position="537"/>
    </location>
</feature>
<feature type="region of interest" description="Disordered" evidence="1">
    <location>
        <begin position="173"/>
        <end position="233"/>
    </location>
</feature>
<evidence type="ECO:0000313" key="4">
    <source>
        <dbReference type="Proteomes" id="UP001161017"/>
    </source>
</evidence>
<feature type="region of interest" description="Disordered" evidence="1">
    <location>
        <begin position="526"/>
        <end position="552"/>
    </location>
</feature>
<dbReference type="AlphaFoldDB" id="A0AA43TV15"/>
<feature type="compositionally biased region" description="Basic and acidic residues" evidence="1">
    <location>
        <begin position="182"/>
        <end position="192"/>
    </location>
</feature>
<gene>
    <name evidence="3" type="ORF">OHK93_008140</name>
</gene>
<feature type="compositionally biased region" description="Low complexity" evidence="1">
    <location>
        <begin position="90"/>
        <end position="101"/>
    </location>
</feature>
<feature type="region of interest" description="Disordered" evidence="1">
    <location>
        <begin position="1"/>
        <end position="20"/>
    </location>
</feature>
<evidence type="ECO:0000256" key="1">
    <source>
        <dbReference type="SAM" id="MobiDB-lite"/>
    </source>
</evidence>
<sequence>MLATSQVTRPRSLSHSSKTPDSIVGAICRDSFPRGRSFSWGAKSAWGSPHAGKVYKGFYTREADAQIRRRKYYLSLSELGRLTPGLGRARANRNVRSASSWRNDEASQGSPKSRIPKQEEGAKTLDDWYNRWETQKTKQLEDFARRLEQDPYHALFGASNRWLGWLDRSDCDTQPAAQARGHSRDKVHDDPPQGHSRGNKSQEAGTSTMKQNSVHSRAEQFAEPKQEDYDIDPITLRKVPKRVILSNQETVRPSPSEQSPVSIPVKKFKVNPEAGSTGQISAIPSSQADAAATQSSQDWLTQEGFRAQSRSPSVDTKKCTETQRIESALDRHIKSDVSSRTGRKQPFKSHIPEENKKDDVDLLRASDIRASAGRKGQPSQVSPTDKQAHLRSLEKTHEQRQSELDRRLASEIDQPKMNPRAHTSDAKLGIETTSKADSKSDIETNDFAMQQASRLTSSQVGRIRAKLVPLKTKIHVLKEDYVALRKQLLEEKRRVAESAKRAVARKAREMLDQEIDAQQHAMQAFESRHKTTGESHKHSPSVAPSVAHEELHGEGDMASNVHQFAHRARWYKRKAPHAQDETEVKLRRLAQEKAFVGELRGIYEEAYGAIDTKHHQPALPATEPDQSRSTVSDTAAPEWMNLVTQEIPSELQATQEGNVEMGAWVPLAKRIWKANSLMISSLKVAHQRASAESDALEKSRIMSKGLLAASESSAEMVSAGLQLLSSTGKLDSDRVRKILKEIPYLNTPNLNLNADAGSTLSAPQEATSEPNRSSSATDEPVATSYRILAYDNSAQRVTSAKTSSQAPFVGENPLTPLQALSTLHNPGKFLSHLTALHNTGYDIISGANDVLVLKKVREAIPVKEESVGRPNPIDGTTAPEVSTGNFASPTGFVNHNPVIPPEEQSRQKPHPNRATGKVRREEDVFSGSNQSNLQEGKRLNKREKRRVKARKTFKRMFLTGLVTAAACYTTGVAFEMMHM</sequence>
<organism evidence="3 4">
    <name type="scientific">Ramalina farinacea</name>
    <dbReference type="NCBI Taxonomy" id="258253"/>
    <lineage>
        <taxon>Eukaryota</taxon>
        <taxon>Fungi</taxon>
        <taxon>Dikarya</taxon>
        <taxon>Ascomycota</taxon>
        <taxon>Pezizomycotina</taxon>
        <taxon>Lecanoromycetes</taxon>
        <taxon>OSLEUM clade</taxon>
        <taxon>Lecanoromycetidae</taxon>
        <taxon>Lecanorales</taxon>
        <taxon>Lecanorineae</taxon>
        <taxon>Ramalinaceae</taxon>
        <taxon>Ramalina</taxon>
    </lineage>
</organism>
<feature type="region of interest" description="Disordered" evidence="1">
    <location>
        <begin position="90"/>
        <end position="122"/>
    </location>
</feature>
<accession>A0AA43TV15</accession>
<protein>
    <submittedName>
        <fullName evidence="3">Uncharacterized protein</fullName>
    </submittedName>
</protein>
<dbReference type="EMBL" id="JAPUFD010000008">
    <property type="protein sequence ID" value="MDI1488864.1"/>
    <property type="molecule type" value="Genomic_DNA"/>
</dbReference>